<dbReference type="GO" id="GO:0016020">
    <property type="term" value="C:membrane"/>
    <property type="evidence" value="ECO:0007669"/>
    <property type="project" value="UniProtKB-SubCell"/>
</dbReference>
<evidence type="ECO:0000259" key="13">
    <source>
        <dbReference type="PROSITE" id="PS50089"/>
    </source>
</evidence>
<keyword evidence="15" id="KW-1185">Reference proteome</keyword>
<dbReference type="AlphaFoldDB" id="A0AAV6WVT1"/>
<keyword evidence="4" id="KW-0808">Transferase</keyword>
<keyword evidence="11" id="KW-0863">Zinc-finger</keyword>
<dbReference type="Gene3D" id="3.30.40.10">
    <property type="entry name" value="Zinc/RING finger domain, C3HC4 (zinc finger)"/>
    <property type="match status" value="1"/>
</dbReference>
<dbReference type="Pfam" id="PF13639">
    <property type="entry name" value="zf-RING_2"/>
    <property type="match status" value="1"/>
</dbReference>
<organism evidence="14 15">
    <name type="scientific">Buddleja alternifolia</name>
    <dbReference type="NCBI Taxonomy" id="168488"/>
    <lineage>
        <taxon>Eukaryota</taxon>
        <taxon>Viridiplantae</taxon>
        <taxon>Streptophyta</taxon>
        <taxon>Embryophyta</taxon>
        <taxon>Tracheophyta</taxon>
        <taxon>Spermatophyta</taxon>
        <taxon>Magnoliopsida</taxon>
        <taxon>eudicotyledons</taxon>
        <taxon>Gunneridae</taxon>
        <taxon>Pentapetalae</taxon>
        <taxon>asterids</taxon>
        <taxon>lamiids</taxon>
        <taxon>Lamiales</taxon>
        <taxon>Scrophulariaceae</taxon>
        <taxon>Buddlejeae</taxon>
        <taxon>Buddleja</taxon>
    </lineage>
</organism>
<sequence>MAILHRRLLETGGAIDQLAYRRGSESDESEFDNNMVIILVVLLCALLFVLGLNLFARCGLCCCILRSSPSDQAPPTPGLKKRALRQLPLAVYGSGPEIWMTECPICLGEFVDGERVRVLPKCGHGFHVGCIDTWLISHASCPNCRLSLLEEE</sequence>
<dbReference type="SMART" id="SM00184">
    <property type="entry name" value="RING"/>
    <property type="match status" value="1"/>
</dbReference>
<evidence type="ECO:0000256" key="6">
    <source>
        <dbReference type="ARBA" id="ARBA00022723"/>
    </source>
</evidence>
<comment type="caution">
    <text evidence="14">The sequence shown here is derived from an EMBL/GenBank/DDBJ whole genome shotgun (WGS) entry which is preliminary data.</text>
</comment>
<comment type="catalytic activity">
    <reaction evidence="1">
        <text>S-ubiquitinyl-[E2 ubiquitin-conjugating enzyme]-L-cysteine + [acceptor protein]-L-lysine = [E2 ubiquitin-conjugating enzyme]-L-cysteine + N(6)-ubiquitinyl-[acceptor protein]-L-lysine.</text>
        <dbReference type="EC" id="2.3.2.27"/>
    </reaction>
</comment>
<evidence type="ECO:0000256" key="3">
    <source>
        <dbReference type="ARBA" id="ARBA00012483"/>
    </source>
</evidence>
<dbReference type="PROSITE" id="PS50089">
    <property type="entry name" value="ZF_RING_2"/>
    <property type="match status" value="1"/>
</dbReference>
<keyword evidence="9 12" id="KW-0472">Membrane</keyword>
<accession>A0AAV6WVT1</accession>
<evidence type="ECO:0000256" key="12">
    <source>
        <dbReference type="SAM" id="Phobius"/>
    </source>
</evidence>
<keyword evidence="5 12" id="KW-0812">Transmembrane</keyword>
<evidence type="ECO:0000256" key="9">
    <source>
        <dbReference type="ARBA" id="ARBA00023136"/>
    </source>
</evidence>
<dbReference type="SUPFAM" id="SSF57850">
    <property type="entry name" value="RING/U-box"/>
    <property type="match status" value="1"/>
</dbReference>
<keyword evidence="8 12" id="KW-1133">Transmembrane helix</keyword>
<evidence type="ECO:0000313" key="14">
    <source>
        <dbReference type="EMBL" id="KAG8374473.1"/>
    </source>
</evidence>
<evidence type="ECO:0000256" key="11">
    <source>
        <dbReference type="PROSITE-ProRule" id="PRU00175"/>
    </source>
</evidence>
<comment type="similarity">
    <text evidence="10">Belongs to the RING-type zinc finger family. ATL subfamily.</text>
</comment>
<proteinExistence type="inferred from homology"/>
<feature type="transmembrane region" description="Helical" evidence="12">
    <location>
        <begin position="35"/>
        <end position="56"/>
    </location>
</feature>
<evidence type="ECO:0000256" key="10">
    <source>
        <dbReference type="ARBA" id="ARBA00024209"/>
    </source>
</evidence>
<evidence type="ECO:0000313" key="15">
    <source>
        <dbReference type="Proteomes" id="UP000826271"/>
    </source>
</evidence>
<dbReference type="EC" id="2.3.2.27" evidence="3"/>
<evidence type="ECO:0000256" key="5">
    <source>
        <dbReference type="ARBA" id="ARBA00022692"/>
    </source>
</evidence>
<gene>
    <name evidence="14" type="ORF">BUALT_Bualt11G0136000</name>
</gene>
<feature type="domain" description="RING-type" evidence="13">
    <location>
        <begin position="103"/>
        <end position="145"/>
    </location>
</feature>
<keyword evidence="6" id="KW-0479">Metal-binding</keyword>
<dbReference type="GO" id="GO:0016567">
    <property type="term" value="P:protein ubiquitination"/>
    <property type="evidence" value="ECO:0007669"/>
    <property type="project" value="InterPro"/>
</dbReference>
<dbReference type="InterPro" id="IPR001841">
    <property type="entry name" value="Znf_RING"/>
</dbReference>
<protein>
    <recommendedName>
        <fullName evidence="3">RING-type E3 ubiquitin transferase</fullName>
        <ecNumber evidence="3">2.3.2.27</ecNumber>
    </recommendedName>
</protein>
<name>A0AAV6WVT1_9LAMI</name>
<evidence type="ECO:0000256" key="2">
    <source>
        <dbReference type="ARBA" id="ARBA00004167"/>
    </source>
</evidence>
<evidence type="ECO:0000256" key="8">
    <source>
        <dbReference type="ARBA" id="ARBA00022989"/>
    </source>
</evidence>
<dbReference type="EMBL" id="WHWC01000011">
    <property type="protein sequence ID" value="KAG8374473.1"/>
    <property type="molecule type" value="Genomic_DNA"/>
</dbReference>
<reference evidence="14" key="1">
    <citation type="submission" date="2019-10" db="EMBL/GenBank/DDBJ databases">
        <authorList>
            <person name="Zhang R."/>
            <person name="Pan Y."/>
            <person name="Wang J."/>
            <person name="Ma R."/>
            <person name="Yu S."/>
        </authorList>
    </citation>
    <scope>NUCLEOTIDE SEQUENCE</scope>
    <source>
        <strain evidence="14">LA-IB0</strain>
        <tissue evidence="14">Leaf</tissue>
    </source>
</reference>
<dbReference type="PANTHER" id="PTHR46905">
    <property type="entry name" value="RING-H2 FINGER PROTEIN ATL78"/>
    <property type="match status" value="1"/>
</dbReference>
<evidence type="ECO:0000256" key="7">
    <source>
        <dbReference type="ARBA" id="ARBA00022833"/>
    </source>
</evidence>
<keyword evidence="7" id="KW-0862">Zinc</keyword>
<dbReference type="InterPro" id="IPR013083">
    <property type="entry name" value="Znf_RING/FYVE/PHD"/>
</dbReference>
<dbReference type="GO" id="GO:0008270">
    <property type="term" value="F:zinc ion binding"/>
    <property type="evidence" value="ECO:0007669"/>
    <property type="project" value="UniProtKB-KW"/>
</dbReference>
<dbReference type="PANTHER" id="PTHR46905:SF21">
    <property type="entry name" value="RING-TYPE E3 UBIQUITIN TRANSFERASE"/>
    <property type="match status" value="1"/>
</dbReference>
<dbReference type="Proteomes" id="UP000826271">
    <property type="component" value="Unassembled WGS sequence"/>
</dbReference>
<comment type="subcellular location">
    <subcellularLocation>
        <location evidence="2">Membrane</location>
        <topology evidence="2">Single-pass membrane protein</topology>
    </subcellularLocation>
</comment>
<evidence type="ECO:0000256" key="1">
    <source>
        <dbReference type="ARBA" id="ARBA00000900"/>
    </source>
</evidence>
<evidence type="ECO:0000256" key="4">
    <source>
        <dbReference type="ARBA" id="ARBA00022679"/>
    </source>
</evidence>
<dbReference type="CDD" id="cd16461">
    <property type="entry name" value="RING-H2_EL5-like"/>
    <property type="match status" value="1"/>
</dbReference>
<dbReference type="InterPro" id="IPR044602">
    <property type="entry name" value="ATL10/ATL72-79-like"/>
</dbReference>
<dbReference type="GO" id="GO:0061630">
    <property type="term" value="F:ubiquitin protein ligase activity"/>
    <property type="evidence" value="ECO:0007669"/>
    <property type="project" value="UniProtKB-EC"/>
</dbReference>